<sequence>MKSVKQKPIPKSDNSTKKEQKKGFQLFLGKYSLVAACDSRCFWKKCLLFQFAVELRFFLLMK</sequence>
<protein>
    <submittedName>
        <fullName evidence="2">CLUMA_CG000903, isoform A</fullName>
    </submittedName>
</protein>
<gene>
    <name evidence="2" type="ORF">CLUMA_CG000903</name>
</gene>
<proteinExistence type="predicted"/>
<reference evidence="2 3" key="1">
    <citation type="submission" date="2015-04" db="EMBL/GenBank/DDBJ databases">
        <authorList>
            <person name="Syromyatnikov M.Y."/>
            <person name="Popov V.N."/>
        </authorList>
    </citation>
    <scope>NUCLEOTIDE SEQUENCE [LARGE SCALE GENOMIC DNA]</scope>
</reference>
<keyword evidence="3" id="KW-1185">Reference proteome</keyword>
<organism evidence="2 3">
    <name type="scientific">Clunio marinus</name>
    <dbReference type="NCBI Taxonomy" id="568069"/>
    <lineage>
        <taxon>Eukaryota</taxon>
        <taxon>Metazoa</taxon>
        <taxon>Ecdysozoa</taxon>
        <taxon>Arthropoda</taxon>
        <taxon>Hexapoda</taxon>
        <taxon>Insecta</taxon>
        <taxon>Pterygota</taxon>
        <taxon>Neoptera</taxon>
        <taxon>Endopterygota</taxon>
        <taxon>Diptera</taxon>
        <taxon>Nematocera</taxon>
        <taxon>Chironomoidea</taxon>
        <taxon>Chironomidae</taxon>
        <taxon>Clunio</taxon>
    </lineage>
</organism>
<dbReference type="Proteomes" id="UP000183832">
    <property type="component" value="Unassembled WGS sequence"/>
</dbReference>
<name>A0A1J1HG79_9DIPT</name>
<evidence type="ECO:0000313" key="2">
    <source>
        <dbReference type="EMBL" id="CRK87037.1"/>
    </source>
</evidence>
<evidence type="ECO:0000256" key="1">
    <source>
        <dbReference type="SAM" id="MobiDB-lite"/>
    </source>
</evidence>
<feature type="region of interest" description="Disordered" evidence="1">
    <location>
        <begin position="1"/>
        <end position="20"/>
    </location>
</feature>
<evidence type="ECO:0000313" key="3">
    <source>
        <dbReference type="Proteomes" id="UP000183832"/>
    </source>
</evidence>
<accession>A0A1J1HG79</accession>
<dbReference type="AlphaFoldDB" id="A0A1J1HG79"/>
<dbReference type="EMBL" id="CVRI01000003">
    <property type="protein sequence ID" value="CRK87037.1"/>
    <property type="molecule type" value="Genomic_DNA"/>
</dbReference>